<dbReference type="NCBIfam" id="NF038319">
    <property type="entry name" value="DISARM_DrmC_I"/>
    <property type="match status" value="1"/>
</dbReference>
<dbReference type="InterPro" id="IPR047955">
    <property type="entry name" value="DrmC-like"/>
</dbReference>
<comment type="function">
    <text evidence="1">Could be a virulence factor.</text>
</comment>
<evidence type="ECO:0000256" key="2">
    <source>
        <dbReference type="ARBA" id="ARBA00004613"/>
    </source>
</evidence>
<dbReference type="STRING" id="665126.ABB55_14220"/>
<proteinExistence type="predicted"/>
<dbReference type="GO" id="GO:0030572">
    <property type="term" value="F:phosphatidyltransferase activity"/>
    <property type="evidence" value="ECO:0007669"/>
    <property type="project" value="UniProtKB-ARBA"/>
</dbReference>
<dbReference type="AlphaFoldDB" id="A0A0P6VKM4"/>
<keyword evidence="4" id="KW-0964">Secreted</keyword>
<evidence type="ECO:0000256" key="5">
    <source>
        <dbReference type="ARBA" id="ARBA00029594"/>
    </source>
</evidence>
<sequence>MEAMLVAATDLVALLSPARIEALAARVRGSIPIKRDGSMHQLVSTPAARAALDRLITAWKQTEVSGDVLAGILVGAAFARQEAQRENSVELVWTGPTTPFVATRRTEQVLLDLIGHARSDLFLVSFVAYDVSTVVDALNAASTRGIDIRILLETSTNHGGSLSVDPIATMRRCVPSAALYVWTDRPAPFAEGRVHAKVAVADGNSAFLTSANLTGHALEKNMEAGVVISGGHVPAGLRAHLHALIETNVIRKF</sequence>
<accession>A0A0P6VKM4</accession>
<evidence type="ECO:0000256" key="1">
    <source>
        <dbReference type="ARBA" id="ARBA00003145"/>
    </source>
</evidence>
<evidence type="ECO:0000313" key="8">
    <source>
        <dbReference type="Proteomes" id="UP000048984"/>
    </source>
</evidence>
<dbReference type="Pfam" id="PF13091">
    <property type="entry name" value="PLDc_2"/>
    <property type="match status" value="1"/>
</dbReference>
<gene>
    <name evidence="7" type="ORF">ABB55_14220</name>
</gene>
<protein>
    <recommendedName>
        <fullName evidence="3">Phospholipase D</fullName>
    </recommendedName>
    <alternativeName>
        <fullName evidence="5">Choline phosphatase</fullName>
    </alternativeName>
</protein>
<dbReference type="GO" id="GO:0005576">
    <property type="term" value="C:extracellular region"/>
    <property type="evidence" value="ECO:0007669"/>
    <property type="project" value="UniProtKB-SubCell"/>
</dbReference>
<comment type="subcellular location">
    <subcellularLocation>
        <location evidence="2">Secreted</location>
    </subcellularLocation>
</comment>
<dbReference type="PROSITE" id="PS50035">
    <property type="entry name" value="PLD"/>
    <property type="match status" value="1"/>
</dbReference>
<dbReference type="Proteomes" id="UP000048984">
    <property type="component" value="Unassembled WGS sequence"/>
</dbReference>
<comment type="caution">
    <text evidence="7">The sequence shown here is derived from an EMBL/GenBank/DDBJ whole genome shotgun (WGS) entry which is preliminary data.</text>
</comment>
<evidence type="ECO:0000313" key="7">
    <source>
        <dbReference type="EMBL" id="KPL53223.1"/>
    </source>
</evidence>
<dbReference type="PANTHER" id="PTHR21248">
    <property type="entry name" value="CARDIOLIPIN SYNTHASE"/>
    <property type="match status" value="1"/>
</dbReference>
<dbReference type="EMBL" id="LJYW01000001">
    <property type="protein sequence ID" value="KPL53223.1"/>
    <property type="molecule type" value="Genomic_DNA"/>
</dbReference>
<reference evidence="7 8" key="1">
    <citation type="submission" date="2015-09" db="EMBL/GenBank/DDBJ databases">
        <authorList>
            <person name="Jackson K.R."/>
            <person name="Lunt B.L."/>
            <person name="Fisher J.N.B."/>
            <person name="Gardner A.V."/>
            <person name="Bailey M.E."/>
            <person name="Deus L.M."/>
            <person name="Earl A.S."/>
            <person name="Gibby P.D."/>
            <person name="Hartmann K.A."/>
            <person name="Liu J.E."/>
            <person name="Manci A.M."/>
            <person name="Nielsen D.A."/>
            <person name="Solomon M.B."/>
            <person name="Breakwell D.P."/>
            <person name="Burnett S.H."/>
            <person name="Grose J.H."/>
        </authorList>
    </citation>
    <scope>NUCLEOTIDE SEQUENCE [LARGE SCALE GENOMIC DNA]</scope>
    <source>
        <strain evidence="7 8">16</strain>
    </source>
</reference>
<reference evidence="7 8" key="2">
    <citation type="submission" date="2015-10" db="EMBL/GenBank/DDBJ databases">
        <title>Draft Genome Sequence of Prosthecomicrobium hirschii ATCC 27832.</title>
        <authorList>
            <person name="Daniel J."/>
            <person name="Givan S.A."/>
            <person name="Brun Y.V."/>
            <person name="Brown P.J."/>
        </authorList>
    </citation>
    <scope>NUCLEOTIDE SEQUENCE [LARGE SCALE GENOMIC DNA]</scope>
    <source>
        <strain evidence="7 8">16</strain>
    </source>
</reference>
<organism evidence="7 8">
    <name type="scientific">Prosthecodimorpha hirschii</name>
    <dbReference type="NCBI Taxonomy" id="665126"/>
    <lineage>
        <taxon>Bacteria</taxon>
        <taxon>Pseudomonadati</taxon>
        <taxon>Pseudomonadota</taxon>
        <taxon>Alphaproteobacteria</taxon>
        <taxon>Hyphomicrobiales</taxon>
        <taxon>Ancalomicrobiaceae</taxon>
        <taxon>Prosthecodimorpha</taxon>
    </lineage>
</organism>
<dbReference type="CDD" id="cd09132">
    <property type="entry name" value="PLDc_unchar4"/>
    <property type="match status" value="1"/>
</dbReference>
<dbReference type="InterPro" id="IPR001736">
    <property type="entry name" value="PLipase_D/transphosphatidylase"/>
</dbReference>
<dbReference type="Gene3D" id="3.30.870.10">
    <property type="entry name" value="Endonuclease Chain A"/>
    <property type="match status" value="1"/>
</dbReference>
<dbReference type="InterPro" id="IPR025202">
    <property type="entry name" value="PLD-like_dom"/>
</dbReference>
<evidence type="ECO:0000256" key="4">
    <source>
        <dbReference type="ARBA" id="ARBA00022525"/>
    </source>
</evidence>
<keyword evidence="8" id="KW-1185">Reference proteome</keyword>
<evidence type="ECO:0000256" key="3">
    <source>
        <dbReference type="ARBA" id="ARBA00018392"/>
    </source>
</evidence>
<name>A0A0P6VKM4_9HYPH</name>
<evidence type="ECO:0000259" key="6">
    <source>
        <dbReference type="PROSITE" id="PS50035"/>
    </source>
</evidence>
<dbReference type="RefSeq" id="WP_054359388.1">
    <property type="nucleotide sequence ID" value="NZ_LJYW01000001.1"/>
</dbReference>
<dbReference type="GO" id="GO:0032049">
    <property type="term" value="P:cardiolipin biosynthetic process"/>
    <property type="evidence" value="ECO:0007669"/>
    <property type="project" value="UniProtKB-ARBA"/>
</dbReference>
<dbReference type="SUPFAM" id="SSF56024">
    <property type="entry name" value="Phospholipase D/nuclease"/>
    <property type="match status" value="1"/>
</dbReference>
<feature type="domain" description="PLD phosphodiesterase" evidence="6">
    <location>
        <begin position="190"/>
        <end position="217"/>
    </location>
</feature>
<dbReference type="PANTHER" id="PTHR21248:SF22">
    <property type="entry name" value="PHOSPHOLIPASE D"/>
    <property type="match status" value="1"/>
</dbReference>